<dbReference type="GO" id="GO:0003677">
    <property type="term" value="F:DNA binding"/>
    <property type="evidence" value="ECO:0007669"/>
    <property type="project" value="UniProtKB-KW"/>
</dbReference>
<dbReference type="InterPro" id="IPR000085">
    <property type="entry name" value="RuvA"/>
</dbReference>
<dbReference type="GO" id="GO:0006310">
    <property type="term" value="P:DNA recombination"/>
    <property type="evidence" value="ECO:0007669"/>
    <property type="project" value="InterPro"/>
</dbReference>
<dbReference type="Pfam" id="PF14520">
    <property type="entry name" value="HHH_5"/>
    <property type="match status" value="1"/>
</dbReference>
<evidence type="ECO:0000259" key="5">
    <source>
        <dbReference type="SMART" id="SM00278"/>
    </source>
</evidence>
<dbReference type="Gene3D" id="1.10.8.10">
    <property type="entry name" value="DNA helicase RuvA subunit, C-terminal domain"/>
    <property type="match status" value="1"/>
</dbReference>
<sequence>MPDLSEQVEILTYLHVKDDILDLYGFRDLSERSLFINLNMVSGIGPRSAMNILSGTNPEQFKNQIVAGDVKSLTVIPGIGAKTAKRIIVELKEKFEADTNKNDDLGFIDDNIDSDLINNVSSALQSLGYKQAQINNTIKELDKLGEFSGTIEEVIRKALSKMI</sequence>
<dbReference type="GO" id="GO:0009378">
    <property type="term" value="F:four-way junction helicase activity"/>
    <property type="evidence" value="ECO:0007669"/>
    <property type="project" value="InterPro"/>
</dbReference>
<dbReference type="Gene3D" id="1.10.150.20">
    <property type="entry name" value="5' to 3' exonuclease, C-terminal subdomain"/>
    <property type="match status" value="1"/>
</dbReference>
<keyword evidence="3" id="KW-0238">DNA-binding</keyword>
<dbReference type="SMART" id="SM00278">
    <property type="entry name" value="HhH1"/>
    <property type="match status" value="2"/>
</dbReference>
<dbReference type="InterPro" id="IPR011114">
    <property type="entry name" value="RuvA_C"/>
</dbReference>
<protein>
    <recommendedName>
        <fullName evidence="5">Helix-hairpin-helix DNA-binding motif class 1 domain-containing protein</fullName>
    </recommendedName>
</protein>
<organism evidence="6">
    <name type="scientific">marine metagenome</name>
    <dbReference type="NCBI Taxonomy" id="408172"/>
    <lineage>
        <taxon>unclassified sequences</taxon>
        <taxon>metagenomes</taxon>
        <taxon>ecological metagenomes</taxon>
    </lineage>
</organism>
<keyword evidence="2" id="KW-0227">DNA damage</keyword>
<dbReference type="GO" id="GO:0005524">
    <property type="term" value="F:ATP binding"/>
    <property type="evidence" value="ECO:0007669"/>
    <property type="project" value="InterPro"/>
</dbReference>
<evidence type="ECO:0000256" key="1">
    <source>
        <dbReference type="ARBA" id="ARBA00022490"/>
    </source>
</evidence>
<dbReference type="InterPro" id="IPR036267">
    <property type="entry name" value="RuvA_C_sf"/>
</dbReference>
<evidence type="ECO:0000256" key="3">
    <source>
        <dbReference type="ARBA" id="ARBA00023125"/>
    </source>
</evidence>
<dbReference type="Pfam" id="PF07499">
    <property type="entry name" value="RuvA_C"/>
    <property type="match status" value="1"/>
</dbReference>
<dbReference type="NCBIfam" id="TIGR00084">
    <property type="entry name" value="ruvA"/>
    <property type="match status" value="1"/>
</dbReference>
<feature type="domain" description="Helix-hairpin-helix DNA-binding motif class 1" evidence="5">
    <location>
        <begin position="71"/>
        <end position="90"/>
    </location>
</feature>
<feature type="domain" description="Helix-hairpin-helix DNA-binding motif class 1" evidence="5">
    <location>
        <begin position="36"/>
        <end position="55"/>
    </location>
</feature>
<evidence type="ECO:0000256" key="2">
    <source>
        <dbReference type="ARBA" id="ARBA00022763"/>
    </source>
</evidence>
<keyword evidence="4" id="KW-0234">DNA repair</keyword>
<keyword evidence="1" id="KW-0963">Cytoplasm</keyword>
<dbReference type="GO" id="GO:0006281">
    <property type="term" value="P:DNA repair"/>
    <property type="evidence" value="ECO:0007669"/>
    <property type="project" value="UniProtKB-KW"/>
</dbReference>
<name>A0A382LA77_9ZZZZ</name>
<dbReference type="AlphaFoldDB" id="A0A382LA77"/>
<dbReference type="InterPro" id="IPR010994">
    <property type="entry name" value="RuvA_2-like"/>
</dbReference>
<dbReference type="SUPFAM" id="SSF47781">
    <property type="entry name" value="RuvA domain 2-like"/>
    <property type="match status" value="1"/>
</dbReference>
<reference evidence="6" key="1">
    <citation type="submission" date="2018-05" db="EMBL/GenBank/DDBJ databases">
        <authorList>
            <person name="Lanie J.A."/>
            <person name="Ng W.-L."/>
            <person name="Kazmierczak K.M."/>
            <person name="Andrzejewski T.M."/>
            <person name="Davidsen T.M."/>
            <person name="Wayne K.J."/>
            <person name="Tettelin H."/>
            <person name="Glass J.I."/>
            <person name="Rusch D."/>
            <person name="Podicherti R."/>
            <person name="Tsui H.-C.T."/>
            <person name="Winkler M.E."/>
        </authorList>
    </citation>
    <scope>NUCLEOTIDE SEQUENCE</scope>
</reference>
<dbReference type="EMBL" id="UINC01084915">
    <property type="protein sequence ID" value="SVC31987.1"/>
    <property type="molecule type" value="Genomic_DNA"/>
</dbReference>
<gene>
    <name evidence="6" type="ORF">METZ01_LOCUS284841</name>
</gene>
<dbReference type="SUPFAM" id="SSF46929">
    <property type="entry name" value="DNA helicase RuvA subunit, C-terminal domain"/>
    <property type="match status" value="1"/>
</dbReference>
<dbReference type="CDD" id="cd14332">
    <property type="entry name" value="UBA_RuvA_C"/>
    <property type="match status" value="1"/>
</dbReference>
<dbReference type="InterPro" id="IPR003583">
    <property type="entry name" value="Hlx-hairpin-Hlx_DNA-bd_motif"/>
</dbReference>
<accession>A0A382LA77</accession>
<evidence type="ECO:0000313" key="6">
    <source>
        <dbReference type="EMBL" id="SVC31987.1"/>
    </source>
</evidence>
<dbReference type="HAMAP" id="MF_00031">
    <property type="entry name" value="DNA_HJ_migration_RuvA"/>
    <property type="match status" value="1"/>
</dbReference>
<evidence type="ECO:0000256" key="4">
    <source>
        <dbReference type="ARBA" id="ARBA00023204"/>
    </source>
</evidence>
<proteinExistence type="inferred from homology"/>
<dbReference type="GO" id="GO:0009379">
    <property type="term" value="C:Holliday junction helicase complex"/>
    <property type="evidence" value="ECO:0007669"/>
    <property type="project" value="InterPro"/>
</dbReference>